<dbReference type="InterPro" id="IPR042070">
    <property type="entry name" value="PucR_C-HTH_sf"/>
</dbReference>
<keyword evidence="6" id="KW-1185">Reference proteome</keyword>
<dbReference type="InterPro" id="IPR025751">
    <property type="entry name" value="RsbRD_N_dom"/>
</dbReference>
<name>A0A974ZS00_9NOCA</name>
<dbReference type="InterPro" id="IPR025736">
    <property type="entry name" value="PucR_C-HTH_dom"/>
</dbReference>
<accession>A0A974ZS00</accession>
<reference evidence="5 6" key="1">
    <citation type="journal article" date="2021" name="Microbiol. Resour. Announc.">
        <title>Complete Genome Sequences of Two Rhodococcus sp. Strains with Large and Linear Chromosomes, Isolated from Apple Rhizosphere.</title>
        <authorList>
            <person name="Benning S."/>
            <person name="Brugnone N."/>
            <person name="Siani R."/>
            <person name="Kublik S."/>
            <person name="Schloter M."/>
            <person name="Rad V."/>
        </authorList>
    </citation>
    <scope>NUCLEOTIDE SEQUENCE [LARGE SCALE GENOMIC DNA]</scope>
    <source>
        <strain evidence="5 6">R79</strain>
    </source>
</reference>
<dbReference type="InterPro" id="IPR041522">
    <property type="entry name" value="CdaR_GGDEF"/>
</dbReference>
<evidence type="ECO:0000313" key="6">
    <source>
        <dbReference type="Proteomes" id="UP000662986"/>
    </source>
</evidence>
<reference evidence="5 6" key="2">
    <citation type="journal article" date="2022" name="Arch. Microbiol.">
        <title>Rhodococcus pseudokoreensis sp. nov. isolated from the rhizosphere of young M26 apple rootstocks.</title>
        <authorList>
            <person name="Kampfer P."/>
            <person name="Glaeser S.P."/>
            <person name="Blom J."/>
            <person name="Wolf J."/>
            <person name="Benning S."/>
            <person name="Schloter M."/>
            <person name="Neumann-Schaal M."/>
        </authorList>
    </citation>
    <scope>NUCLEOTIDE SEQUENCE [LARGE SCALE GENOMIC DNA]</scope>
    <source>
        <strain evidence="5 6">R79</strain>
    </source>
</reference>
<dbReference type="Proteomes" id="UP000662986">
    <property type="component" value="Chromosome"/>
</dbReference>
<dbReference type="Pfam" id="PF17853">
    <property type="entry name" value="GGDEF_2"/>
    <property type="match status" value="1"/>
</dbReference>
<evidence type="ECO:0000259" key="2">
    <source>
        <dbReference type="Pfam" id="PF13556"/>
    </source>
</evidence>
<evidence type="ECO:0000313" key="5">
    <source>
        <dbReference type="EMBL" id="QSE88225.1"/>
    </source>
</evidence>
<evidence type="ECO:0000259" key="4">
    <source>
        <dbReference type="Pfam" id="PF17853"/>
    </source>
</evidence>
<feature type="domain" description="CdaR GGDEF-like" evidence="4">
    <location>
        <begin position="194"/>
        <end position="309"/>
    </location>
</feature>
<dbReference type="PANTHER" id="PTHR33744:SF1">
    <property type="entry name" value="DNA-BINDING TRANSCRIPTIONAL ACTIVATOR ADER"/>
    <property type="match status" value="1"/>
</dbReference>
<sequence>MTRLDSDGDGVSPDTDQRSAVRTLVATVYSATNAHSVDIAEEMIARTVSEIDEVTTDLNLVQLLTACAEAATSLSLAMLEHDRDTEAMPMPTAMSEYARVLARRGLPITVLDRGYRLTHNTILRWCLEQLETLGTDPAVVAQAAVEIMTRLSTQIDGLYEQMLDTYELEYETWLRHRSTARSARIGDLLDGRPVDVTAAESTLGYQLDQFHLGLIAWIEPGGTAGDLPAFERAVTALAEHLGCRERPLFEPRDERTVWAWLPLGSNTHVDVAGWTTTVEQWDQPITVALGAPQHGMIGFVRTHRQAAQATVVARASNVPGPRVVPIGLVGAVALMCEDLDSARRWVRDALGPLAIDDPTAALHRQTLRTFFSTGGSYTASAAALTMHKNTVIYRIHKIEELLGKNVREGRLELENALALCHWLGTAVLDSGTNTTE</sequence>
<organism evidence="5 6">
    <name type="scientific">Rhodococcus pseudokoreensis</name>
    <dbReference type="NCBI Taxonomy" id="2811421"/>
    <lineage>
        <taxon>Bacteria</taxon>
        <taxon>Bacillati</taxon>
        <taxon>Actinomycetota</taxon>
        <taxon>Actinomycetes</taxon>
        <taxon>Mycobacteriales</taxon>
        <taxon>Nocardiaceae</taxon>
        <taxon>Rhodococcus</taxon>
    </lineage>
</organism>
<feature type="domain" description="PucR C-terminal helix-turn-helix" evidence="2">
    <location>
        <begin position="365"/>
        <end position="418"/>
    </location>
</feature>
<dbReference type="Pfam" id="PF14361">
    <property type="entry name" value="RsbRD_N"/>
    <property type="match status" value="1"/>
</dbReference>
<comment type="similarity">
    <text evidence="1">Belongs to the CdaR family.</text>
</comment>
<feature type="domain" description="RsbT co-antagonist protein RsbRD N-terminal" evidence="3">
    <location>
        <begin position="38"/>
        <end position="181"/>
    </location>
</feature>
<dbReference type="Gene3D" id="1.10.10.2840">
    <property type="entry name" value="PucR C-terminal helix-turn-helix domain"/>
    <property type="match status" value="1"/>
</dbReference>
<evidence type="ECO:0000256" key="1">
    <source>
        <dbReference type="ARBA" id="ARBA00006754"/>
    </source>
</evidence>
<protein>
    <submittedName>
        <fullName evidence="5">Helix-turn-helix domain-containing protein</fullName>
    </submittedName>
</protein>
<proteinExistence type="inferred from homology"/>
<dbReference type="Pfam" id="PF13556">
    <property type="entry name" value="HTH_30"/>
    <property type="match status" value="1"/>
</dbReference>
<dbReference type="InterPro" id="IPR051448">
    <property type="entry name" value="CdaR-like_regulators"/>
</dbReference>
<evidence type="ECO:0000259" key="3">
    <source>
        <dbReference type="Pfam" id="PF14361"/>
    </source>
</evidence>
<dbReference type="PANTHER" id="PTHR33744">
    <property type="entry name" value="CARBOHYDRATE DIACID REGULATOR"/>
    <property type="match status" value="1"/>
</dbReference>
<gene>
    <name evidence="5" type="ORF">JWS13_06125</name>
</gene>
<dbReference type="RefSeq" id="WP_206004978.1">
    <property type="nucleotide sequence ID" value="NZ_CP070619.1"/>
</dbReference>
<dbReference type="EMBL" id="CP070619">
    <property type="protein sequence ID" value="QSE88225.1"/>
    <property type="molecule type" value="Genomic_DNA"/>
</dbReference>